<evidence type="ECO:0000313" key="2">
    <source>
        <dbReference type="EMBL" id="CAD0083426.1"/>
    </source>
</evidence>
<dbReference type="Proteomes" id="UP000716446">
    <property type="component" value="Unassembled WGS sequence"/>
</dbReference>
<accession>A0A9N8P5Q9</accession>
<dbReference type="SUPFAM" id="SSF55729">
    <property type="entry name" value="Acyl-CoA N-acyltransferases (Nat)"/>
    <property type="match status" value="1"/>
</dbReference>
<name>A0A9N8P5Q9_9PEZI</name>
<protein>
    <recommendedName>
        <fullName evidence="1">N-acetyltransferase domain-containing protein</fullName>
    </recommendedName>
</protein>
<reference evidence="2" key="1">
    <citation type="submission" date="2020-06" db="EMBL/GenBank/DDBJ databases">
        <authorList>
            <person name="Onetto C."/>
        </authorList>
    </citation>
    <scope>NUCLEOTIDE SEQUENCE</scope>
</reference>
<dbReference type="PANTHER" id="PTHR43792:SF1">
    <property type="entry name" value="N-ACETYLTRANSFERASE DOMAIN-CONTAINING PROTEIN"/>
    <property type="match status" value="1"/>
</dbReference>
<keyword evidence="3" id="KW-1185">Reference proteome</keyword>
<gene>
    <name evidence="2" type="ORF">AWRI4619_LOCUS1993</name>
</gene>
<proteinExistence type="predicted"/>
<sequence>GRINPRAYRHRATNPPPNSTFGCRGCLRVHDSVVFNEIHVTHPTPLTGVHQAVTYLSERTGGPNTYNFAVCLKDPTNTVIGLLGSPSYPEIGYRFSPAHAGKGYATEALLAFTPALFAVMPVDQTFAEAHVDTENVPSLKLLERCGWQRWGGVEERAYTSPLLGLRDSVCYRIAREGHRLDDLVNKEEEEAFVPDLQ</sequence>
<organism evidence="2 3">
    <name type="scientific">Aureobasidium vineae</name>
    <dbReference type="NCBI Taxonomy" id="2773715"/>
    <lineage>
        <taxon>Eukaryota</taxon>
        <taxon>Fungi</taxon>
        <taxon>Dikarya</taxon>
        <taxon>Ascomycota</taxon>
        <taxon>Pezizomycotina</taxon>
        <taxon>Dothideomycetes</taxon>
        <taxon>Dothideomycetidae</taxon>
        <taxon>Dothideales</taxon>
        <taxon>Saccotheciaceae</taxon>
        <taxon>Aureobasidium</taxon>
    </lineage>
</organism>
<dbReference type="InterPro" id="IPR016181">
    <property type="entry name" value="Acyl_CoA_acyltransferase"/>
</dbReference>
<feature type="domain" description="N-acetyltransferase" evidence="1">
    <location>
        <begin position="42"/>
        <end position="147"/>
    </location>
</feature>
<dbReference type="InterPro" id="IPR051531">
    <property type="entry name" value="N-acetyltransferase"/>
</dbReference>
<dbReference type="AlphaFoldDB" id="A0A9N8P5Q9"/>
<comment type="caution">
    <text evidence="2">The sequence shown here is derived from an EMBL/GenBank/DDBJ whole genome shotgun (WGS) entry which is preliminary data.</text>
</comment>
<dbReference type="InterPro" id="IPR000182">
    <property type="entry name" value="GNAT_dom"/>
</dbReference>
<dbReference type="PANTHER" id="PTHR43792">
    <property type="entry name" value="GNAT FAMILY, PUTATIVE (AFU_ORTHOLOGUE AFUA_3G00765)-RELATED-RELATED"/>
    <property type="match status" value="1"/>
</dbReference>
<evidence type="ECO:0000259" key="1">
    <source>
        <dbReference type="Pfam" id="PF13302"/>
    </source>
</evidence>
<dbReference type="Gene3D" id="3.40.630.30">
    <property type="match status" value="1"/>
</dbReference>
<feature type="non-terminal residue" evidence="2">
    <location>
        <position position="197"/>
    </location>
</feature>
<feature type="non-terminal residue" evidence="2">
    <location>
        <position position="1"/>
    </location>
</feature>
<dbReference type="EMBL" id="CAIJEN010000002">
    <property type="protein sequence ID" value="CAD0083426.1"/>
    <property type="molecule type" value="Genomic_DNA"/>
</dbReference>
<dbReference type="GO" id="GO:0016747">
    <property type="term" value="F:acyltransferase activity, transferring groups other than amino-acyl groups"/>
    <property type="evidence" value="ECO:0007669"/>
    <property type="project" value="InterPro"/>
</dbReference>
<evidence type="ECO:0000313" key="3">
    <source>
        <dbReference type="Proteomes" id="UP000716446"/>
    </source>
</evidence>
<dbReference type="Pfam" id="PF13302">
    <property type="entry name" value="Acetyltransf_3"/>
    <property type="match status" value="1"/>
</dbReference>